<keyword evidence="4" id="KW-1185">Reference proteome</keyword>
<feature type="transmembrane region" description="Helical" evidence="2">
    <location>
        <begin position="30"/>
        <end position="54"/>
    </location>
</feature>
<protein>
    <submittedName>
        <fullName evidence="3">Uncharacterized protein YjbI with pentapeptide repeats</fullName>
    </submittedName>
</protein>
<feature type="region of interest" description="Disordered" evidence="1">
    <location>
        <begin position="1"/>
        <end position="22"/>
    </location>
</feature>
<sequence length="314" mass="33741">MADTPSAPELLPMNGDDDAAAPERHSTRRWLLGIGLTVVLNLAVTVAAFGGLYLQQRSFDLEQAKAVTEQLTIASELVSRPEDTAQAAGFRMLARVAQVSPGDQGRVLDLAEAYIVNDRPVARRPEGYTDERQIYVANTGTQAAVDVIRSRTIARDPGGPGQRAFNLPGLVVEAVRFHDVVMRKTQGQACTGRKSEWDRADLRGSDFWSCGFKWARFVDANLHAVQLQSSVLEDADFTNADLTGADLDGVVINAKTVFRGADLGGATFAGTDLSSADFAGVKSIAGADFSRAKGVERARNLRNAQGAQSALWPH</sequence>
<dbReference type="InterPro" id="IPR051082">
    <property type="entry name" value="Pentapeptide-BTB/POZ_domain"/>
</dbReference>
<dbReference type="PANTHER" id="PTHR14136">
    <property type="entry name" value="BTB_POZ DOMAIN-CONTAINING PROTEIN KCTD9"/>
    <property type="match status" value="1"/>
</dbReference>
<evidence type="ECO:0000256" key="1">
    <source>
        <dbReference type="SAM" id="MobiDB-lite"/>
    </source>
</evidence>
<dbReference type="SUPFAM" id="SSF141571">
    <property type="entry name" value="Pentapeptide repeat-like"/>
    <property type="match status" value="1"/>
</dbReference>
<keyword evidence="2" id="KW-0812">Transmembrane</keyword>
<keyword evidence="2" id="KW-0472">Membrane</keyword>
<dbReference type="Gene3D" id="2.160.20.80">
    <property type="entry name" value="E3 ubiquitin-protein ligase SopA"/>
    <property type="match status" value="1"/>
</dbReference>
<keyword evidence="2" id="KW-1133">Transmembrane helix</keyword>
<comment type="caution">
    <text evidence="3">The sequence shown here is derived from an EMBL/GenBank/DDBJ whole genome shotgun (WGS) entry which is preliminary data.</text>
</comment>
<reference evidence="3 4" key="1">
    <citation type="submission" date="2020-08" db="EMBL/GenBank/DDBJ databases">
        <title>Sequencing the genomes of 1000 actinobacteria strains.</title>
        <authorList>
            <person name="Klenk H.-P."/>
        </authorList>
    </citation>
    <scope>NUCLEOTIDE SEQUENCE [LARGE SCALE GENOMIC DNA]</scope>
    <source>
        <strain evidence="3 4">DSM 45584</strain>
    </source>
</reference>
<proteinExistence type="predicted"/>
<dbReference type="AlphaFoldDB" id="A0A840QH28"/>
<dbReference type="Pfam" id="PF00805">
    <property type="entry name" value="Pentapeptide"/>
    <property type="match status" value="2"/>
</dbReference>
<dbReference type="Proteomes" id="UP000584374">
    <property type="component" value="Unassembled WGS sequence"/>
</dbReference>
<evidence type="ECO:0000256" key="2">
    <source>
        <dbReference type="SAM" id="Phobius"/>
    </source>
</evidence>
<evidence type="ECO:0000313" key="4">
    <source>
        <dbReference type="Proteomes" id="UP000584374"/>
    </source>
</evidence>
<dbReference type="RefSeq" id="WP_184731811.1">
    <property type="nucleotide sequence ID" value="NZ_JACHIW010000002.1"/>
</dbReference>
<dbReference type="EMBL" id="JACHIW010000002">
    <property type="protein sequence ID" value="MBB5159421.1"/>
    <property type="molecule type" value="Genomic_DNA"/>
</dbReference>
<dbReference type="PANTHER" id="PTHR14136:SF17">
    <property type="entry name" value="BTB_POZ DOMAIN-CONTAINING PROTEIN KCTD9"/>
    <property type="match status" value="1"/>
</dbReference>
<evidence type="ECO:0000313" key="3">
    <source>
        <dbReference type="EMBL" id="MBB5159421.1"/>
    </source>
</evidence>
<gene>
    <name evidence="3" type="ORF">BJ970_007020</name>
</gene>
<name>A0A840QH28_9PSEU</name>
<dbReference type="InterPro" id="IPR001646">
    <property type="entry name" value="5peptide_repeat"/>
</dbReference>
<accession>A0A840QH28</accession>
<organism evidence="3 4">
    <name type="scientific">Saccharopolyspora phatthalungensis</name>
    <dbReference type="NCBI Taxonomy" id="664693"/>
    <lineage>
        <taxon>Bacteria</taxon>
        <taxon>Bacillati</taxon>
        <taxon>Actinomycetota</taxon>
        <taxon>Actinomycetes</taxon>
        <taxon>Pseudonocardiales</taxon>
        <taxon>Pseudonocardiaceae</taxon>
        <taxon>Saccharopolyspora</taxon>
    </lineage>
</organism>